<evidence type="ECO:0000256" key="1">
    <source>
        <dbReference type="ARBA" id="ARBA00022694"/>
    </source>
</evidence>
<dbReference type="SUPFAM" id="SSF54211">
    <property type="entry name" value="Ribosomal protein S5 domain 2-like"/>
    <property type="match status" value="1"/>
</dbReference>
<dbReference type="GO" id="GO:0000049">
    <property type="term" value="F:tRNA binding"/>
    <property type="evidence" value="ECO:0007669"/>
    <property type="project" value="UniProtKB-UniRule"/>
</dbReference>
<dbReference type="GO" id="GO:0030677">
    <property type="term" value="C:ribonuclease P complex"/>
    <property type="evidence" value="ECO:0007669"/>
    <property type="project" value="TreeGrafter"/>
</dbReference>
<dbReference type="Pfam" id="PF00825">
    <property type="entry name" value="Ribonuclease_P"/>
    <property type="match status" value="1"/>
</dbReference>
<dbReference type="EC" id="3.1.26.5" evidence="6 7"/>
<keyword evidence="9" id="KW-1185">Reference proteome</keyword>
<dbReference type="Proteomes" id="UP000185221">
    <property type="component" value="Unassembled WGS sequence"/>
</dbReference>
<dbReference type="NCBIfam" id="TIGR00188">
    <property type="entry name" value="rnpA"/>
    <property type="match status" value="1"/>
</dbReference>
<evidence type="ECO:0000313" key="8">
    <source>
        <dbReference type="EMBL" id="SIO25574.1"/>
    </source>
</evidence>
<evidence type="ECO:0000256" key="2">
    <source>
        <dbReference type="ARBA" id="ARBA00022722"/>
    </source>
</evidence>
<evidence type="ECO:0000256" key="5">
    <source>
        <dbReference type="ARBA" id="ARBA00022884"/>
    </source>
</evidence>
<evidence type="ECO:0000256" key="7">
    <source>
        <dbReference type="NCBIfam" id="TIGR00188"/>
    </source>
</evidence>
<dbReference type="OrthoDB" id="1524972at2"/>
<dbReference type="InterPro" id="IPR014721">
    <property type="entry name" value="Ribsml_uS5_D2-typ_fold_subgr"/>
</dbReference>
<proteinExistence type="inferred from homology"/>
<accession>A0A1N6I0K2</accession>
<evidence type="ECO:0000256" key="4">
    <source>
        <dbReference type="ARBA" id="ARBA00022801"/>
    </source>
</evidence>
<keyword evidence="4 6" id="KW-0378">Hydrolase</keyword>
<comment type="function">
    <text evidence="6">RNaseP catalyzes the removal of the 5'-leader sequence from pre-tRNA to produce the mature 5'-terminus. It can also cleave other RNA substrates such as 4.5S RNA. The protein component plays an auxiliary but essential role in vivo by binding to the 5'-leader sequence and broadening the substrate specificity of the ribozyme.</text>
</comment>
<dbReference type="GO" id="GO:0004526">
    <property type="term" value="F:ribonuclease P activity"/>
    <property type="evidence" value="ECO:0007669"/>
    <property type="project" value="UniProtKB-UniRule"/>
</dbReference>
<dbReference type="PANTHER" id="PTHR33992">
    <property type="entry name" value="RIBONUCLEASE P PROTEIN COMPONENT"/>
    <property type="match status" value="1"/>
</dbReference>
<sequence length="130" mass="15230">MNYKLPKSERLYAEKEIKELFNEGSSFFLFPFKVQFFVKKQGEHGTPKVLFSVSKKKIKKAVDRNFIKRRMKEAYRLNKHLLSTLDNKVLILGLIYVGPKDMGFHDIQAKTILILHRLVKELNANHSGHE</sequence>
<keyword evidence="3 6" id="KW-0255">Endonuclease</keyword>
<dbReference type="InterPro" id="IPR000100">
    <property type="entry name" value="RNase_P"/>
</dbReference>
<dbReference type="HAMAP" id="MF_00227">
    <property type="entry name" value="RNase_P"/>
    <property type="match status" value="1"/>
</dbReference>
<dbReference type="AlphaFoldDB" id="A0A1N6I0K2"/>
<organism evidence="8 9">
    <name type="scientific">Algoriphagus halophilus</name>
    <dbReference type="NCBI Taxonomy" id="226505"/>
    <lineage>
        <taxon>Bacteria</taxon>
        <taxon>Pseudomonadati</taxon>
        <taxon>Bacteroidota</taxon>
        <taxon>Cytophagia</taxon>
        <taxon>Cytophagales</taxon>
        <taxon>Cyclobacteriaceae</taxon>
        <taxon>Algoriphagus</taxon>
    </lineage>
</organism>
<dbReference type="STRING" id="226505.SAMN05444394_4197"/>
<dbReference type="EMBL" id="FSRC01000004">
    <property type="protein sequence ID" value="SIO25574.1"/>
    <property type="molecule type" value="Genomic_DNA"/>
</dbReference>
<protein>
    <recommendedName>
        <fullName evidence="6 7">Ribonuclease P protein component</fullName>
        <shortName evidence="6">RNase P protein</shortName>
        <shortName evidence="6">RNaseP protein</shortName>
        <ecNumber evidence="6 7">3.1.26.5</ecNumber>
    </recommendedName>
    <alternativeName>
        <fullName evidence="6">Protein C5</fullName>
    </alternativeName>
</protein>
<reference evidence="9" key="1">
    <citation type="submission" date="2016-11" db="EMBL/GenBank/DDBJ databases">
        <authorList>
            <person name="Varghese N."/>
            <person name="Submissions S."/>
        </authorList>
    </citation>
    <scope>NUCLEOTIDE SEQUENCE [LARGE SCALE GENOMIC DNA]</scope>
    <source>
        <strain evidence="9">DSM 15292</strain>
    </source>
</reference>
<dbReference type="RefSeq" id="WP_074226947.1">
    <property type="nucleotide sequence ID" value="NZ_FSRC01000004.1"/>
</dbReference>
<comment type="similarity">
    <text evidence="6">Belongs to the RnpA family.</text>
</comment>
<comment type="subunit">
    <text evidence="6">Consists of a catalytic RNA component (M1 or rnpB) and a protein subunit.</text>
</comment>
<evidence type="ECO:0000256" key="3">
    <source>
        <dbReference type="ARBA" id="ARBA00022759"/>
    </source>
</evidence>
<keyword evidence="1 6" id="KW-0819">tRNA processing</keyword>
<dbReference type="InterPro" id="IPR020568">
    <property type="entry name" value="Ribosomal_Su5_D2-typ_SF"/>
</dbReference>
<dbReference type="GO" id="GO:0042781">
    <property type="term" value="F:3'-tRNA processing endoribonuclease activity"/>
    <property type="evidence" value="ECO:0007669"/>
    <property type="project" value="TreeGrafter"/>
</dbReference>
<gene>
    <name evidence="6" type="primary">rnpA</name>
    <name evidence="8" type="ORF">SAMN05444394_4197</name>
</gene>
<dbReference type="Gene3D" id="3.30.230.10">
    <property type="match status" value="1"/>
</dbReference>
<evidence type="ECO:0000313" key="9">
    <source>
        <dbReference type="Proteomes" id="UP000185221"/>
    </source>
</evidence>
<comment type="catalytic activity">
    <reaction evidence="6">
        <text>Endonucleolytic cleavage of RNA, removing 5'-extranucleotides from tRNA precursor.</text>
        <dbReference type="EC" id="3.1.26.5"/>
    </reaction>
</comment>
<name>A0A1N6I0K2_9BACT</name>
<dbReference type="PANTHER" id="PTHR33992:SF1">
    <property type="entry name" value="RIBONUCLEASE P PROTEIN COMPONENT"/>
    <property type="match status" value="1"/>
</dbReference>
<keyword evidence="5 6" id="KW-0694">RNA-binding</keyword>
<dbReference type="GO" id="GO:0001682">
    <property type="term" value="P:tRNA 5'-leader removal"/>
    <property type="evidence" value="ECO:0007669"/>
    <property type="project" value="UniProtKB-UniRule"/>
</dbReference>
<keyword evidence="2 6" id="KW-0540">Nuclease</keyword>
<evidence type="ECO:0000256" key="6">
    <source>
        <dbReference type="HAMAP-Rule" id="MF_00227"/>
    </source>
</evidence>